<feature type="compositionally biased region" description="Basic and acidic residues" evidence="4">
    <location>
        <begin position="228"/>
        <end position="250"/>
    </location>
</feature>
<accession>A0A1E4RK55</accession>
<dbReference type="GO" id="GO:0032040">
    <property type="term" value="C:small-subunit processome"/>
    <property type="evidence" value="ECO:0007669"/>
    <property type="project" value="EnsemblFungi"/>
</dbReference>
<dbReference type="InterPro" id="IPR050781">
    <property type="entry name" value="CWC22_splicing_factor"/>
</dbReference>
<keyword evidence="3" id="KW-0539">Nucleus</keyword>
<dbReference type="GeneID" id="30993830"/>
<feature type="compositionally biased region" description="Basic and acidic residues" evidence="4">
    <location>
        <begin position="309"/>
        <end position="332"/>
    </location>
</feature>
<feature type="compositionally biased region" description="Polar residues" evidence="4">
    <location>
        <begin position="27"/>
        <end position="43"/>
    </location>
</feature>
<dbReference type="STRING" id="984485.A0A1E4RK55"/>
<name>A0A1E4RK55_9ASCO</name>
<dbReference type="Pfam" id="PF02847">
    <property type="entry name" value="MA3"/>
    <property type="match status" value="1"/>
</dbReference>
<feature type="compositionally biased region" description="Basic and acidic residues" evidence="4">
    <location>
        <begin position="1"/>
        <end position="17"/>
    </location>
</feature>
<dbReference type="OrthoDB" id="361797at2759"/>
<feature type="compositionally biased region" description="Acidic residues" evidence="4">
    <location>
        <begin position="338"/>
        <end position="369"/>
    </location>
</feature>
<evidence type="ECO:0000256" key="2">
    <source>
        <dbReference type="ARBA" id="ARBA00006856"/>
    </source>
</evidence>
<dbReference type="InterPro" id="IPR003890">
    <property type="entry name" value="MIF4G-like_typ-3"/>
</dbReference>
<dbReference type="SUPFAM" id="SSF48371">
    <property type="entry name" value="ARM repeat"/>
    <property type="match status" value="1"/>
</dbReference>
<evidence type="ECO:0000259" key="5">
    <source>
        <dbReference type="PROSITE" id="PS51366"/>
    </source>
</evidence>
<feature type="compositionally biased region" description="Acidic residues" evidence="4">
    <location>
        <begin position="150"/>
        <end position="189"/>
    </location>
</feature>
<dbReference type="PROSITE" id="PS51366">
    <property type="entry name" value="MI"/>
    <property type="match status" value="1"/>
</dbReference>
<dbReference type="SMART" id="SM00543">
    <property type="entry name" value="MIF4G"/>
    <property type="match status" value="1"/>
</dbReference>
<feature type="compositionally biased region" description="Acidic residues" evidence="4">
    <location>
        <begin position="96"/>
        <end position="105"/>
    </location>
</feature>
<dbReference type="GO" id="GO:0006972">
    <property type="term" value="P:hyperosmotic response"/>
    <property type="evidence" value="ECO:0007669"/>
    <property type="project" value="EnsemblFungi"/>
</dbReference>
<dbReference type="RefSeq" id="XP_020076729.1">
    <property type="nucleotide sequence ID" value="XM_020219280.1"/>
</dbReference>
<dbReference type="GO" id="GO:0003723">
    <property type="term" value="F:RNA binding"/>
    <property type="evidence" value="ECO:0007669"/>
    <property type="project" value="InterPro"/>
</dbReference>
<dbReference type="Gene3D" id="1.25.40.180">
    <property type="match status" value="1"/>
</dbReference>
<keyword evidence="7" id="KW-1185">Reference proteome</keyword>
<dbReference type="AlphaFoldDB" id="A0A1E4RK55"/>
<comment type="similarity">
    <text evidence="2">Belongs to the CWC22 family.</text>
</comment>
<organism evidence="6 7">
    <name type="scientific">Hyphopichia burtonii NRRL Y-1933</name>
    <dbReference type="NCBI Taxonomy" id="984485"/>
    <lineage>
        <taxon>Eukaryota</taxon>
        <taxon>Fungi</taxon>
        <taxon>Dikarya</taxon>
        <taxon>Ascomycota</taxon>
        <taxon>Saccharomycotina</taxon>
        <taxon>Pichiomycetes</taxon>
        <taxon>Debaryomycetaceae</taxon>
        <taxon>Hyphopichia</taxon>
    </lineage>
</organism>
<sequence length="964" mass="109472">MAFGKDRRSRNEEERHGIKLPGELLDQINSTSYDSDTRFSQFNNKKRKKSEPQISRKEKRKQERNLKKHKKSKNQPNQRSSKGHEQTPQQRHRSEDDLEEDLQEDDSMRALKVKKANVSEEHDDPLAALKALKQFKGSRSNGDIRIVKEDDLDDELSENDLGDELSEDNLDDNDSADDQLEEDEFQGFDEDSRGSEEEVDEELDSDDFDEEIDDDEEIPDDPLAQLKALKEAKSKDKPKETKKGKSKAPEPELVPDFSQSGGREEDDMEFYAKKLGLKNGKKSKLSKEDDDDLIGGLLDGLDFDYLDGSESKETKDSKDTKASKGKDSKKNSDLPFSSDDEISEGDFDSDLGSELEGLESESGESDDEDTPRVKENPYVAPVQDNSNSEDETDGNGEAPKKYIPPALRRKLALESSEVSPEILALQKSIKGPLNKLSEANIGSIVNEINGLYTSYSRHHVTDNIVSIVLDSIVQQGRLLDTFVYLHASLVVAIYRLQGAEFGAFFIQTLVEKFEKYQKEDTQGKEASNVVSLLSSVYMFQLVSSKLLYDIIKTLINDLNEKNAELLVRLIRNSGNQMRSDDPSSLKDIVLLIKNKASSLTSDQLNTRTQFLIETITSLKNNKLKINNESSHQLTIRLKKFLATINNNKFNDPIQVSLDDIHNVETRGKWWLVGSAWKGLDNNTESTEVNVNQEALDDILDNAEPNWMELARLQRMNTDIRRAIFVSIMSANDYVDSLTKLDKLALKRSQEREIPRVLMHCTGVEPAWNPYYGVLAAKLCDSHQHRKTFQFMLWDLLKELDGPQDNDSEAEDFTGFDNDEDDESKLKRILNLGRFYGFLLAEGSLPLHILKNINFLTAASDSKLLLEVLFVTLLDNIAKKSQVNAVGTGLKSKKGQDQKFDDRILIERLLKAREQKSLLRGLQYFLVEKVQKSDFISGKKQRKRIDWAINSLQDIIDEFLRESAD</sequence>
<proteinExistence type="inferred from homology"/>
<dbReference type="Proteomes" id="UP000095085">
    <property type="component" value="Unassembled WGS sequence"/>
</dbReference>
<feature type="region of interest" description="Disordered" evidence="4">
    <location>
        <begin position="280"/>
        <end position="403"/>
    </location>
</feature>
<feature type="compositionally biased region" description="Basic and acidic residues" evidence="4">
    <location>
        <begin position="50"/>
        <end position="65"/>
    </location>
</feature>
<comment type="subcellular location">
    <subcellularLocation>
        <location evidence="1">Nucleus</location>
        <location evidence="1">Nucleolus</location>
    </subcellularLocation>
</comment>
<evidence type="ECO:0000256" key="1">
    <source>
        <dbReference type="ARBA" id="ARBA00004604"/>
    </source>
</evidence>
<dbReference type="SMART" id="SM00544">
    <property type="entry name" value="MA3"/>
    <property type="match status" value="1"/>
</dbReference>
<dbReference type="InterPro" id="IPR016024">
    <property type="entry name" value="ARM-type_fold"/>
</dbReference>
<dbReference type="GO" id="GO:0097078">
    <property type="term" value="C:FAL1-SGD1 complex"/>
    <property type="evidence" value="ECO:0007669"/>
    <property type="project" value="EnsemblFungi"/>
</dbReference>
<dbReference type="EMBL" id="KV454540">
    <property type="protein sequence ID" value="ODV67662.1"/>
    <property type="molecule type" value="Genomic_DNA"/>
</dbReference>
<evidence type="ECO:0000313" key="6">
    <source>
        <dbReference type="EMBL" id="ODV67662.1"/>
    </source>
</evidence>
<gene>
    <name evidence="6" type="ORF">HYPBUDRAFT_122297</name>
</gene>
<evidence type="ECO:0000256" key="4">
    <source>
        <dbReference type="SAM" id="MobiDB-lite"/>
    </source>
</evidence>
<dbReference type="InterPro" id="IPR003891">
    <property type="entry name" value="Initiation_fac_eIF4g_MI"/>
</dbReference>
<dbReference type="GO" id="GO:0000462">
    <property type="term" value="P:maturation of SSU-rRNA from tricistronic rRNA transcript (SSU-rRNA, 5.8S rRNA, LSU-rRNA)"/>
    <property type="evidence" value="ECO:0007669"/>
    <property type="project" value="EnsemblFungi"/>
</dbReference>
<feature type="compositionally biased region" description="Acidic residues" evidence="4">
    <location>
        <begin position="197"/>
        <end position="220"/>
    </location>
</feature>
<dbReference type="PANTHER" id="PTHR18034:SF4">
    <property type="entry name" value="NUCLEOLAR MIF4G DOMAIN-CONTAINING PROTEIN 1"/>
    <property type="match status" value="1"/>
</dbReference>
<evidence type="ECO:0000313" key="7">
    <source>
        <dbReference type="Proteomes" id="UP000095085"/>
    </source>
</evidence>
<feature type="domain" description="MI" evidence="5">
    <location>
        <begin position="718"/>
        <end position="854"/>
    </location>
</feature>
<protein>
    <recommendedName>
        <fullName evidence="5">MI domain-containing protein</fullName>
    </recommendedName>
</protein>
<dbReference type="PANTHER" id="PTHR18034">
    <property type="entry name" value="CELL CYCLE CONTROL PROTEIN CWF22-RELATED"/>
    <property type="match status" value="1"/>
</dbReference>
<reference evidence="7" key="1">
    <citation type="submission" date="2016-05" db="EMBL/GenBank/DDBJ databases">
        <title>Comparative genomics of biotechnologically important yeasts.</title>
        <authorList>
            <consortium name="DOE Joint Genome Institute"/>
            <person name="Riley R."/>
            <person name="Haridas S."/>
            <person name="Wolfe K.H."/>
            <person name="Lopes M.R."/>
            <person name="Hittinger C.T."/>
            <person name="Goker M."/>
            <person name="Salamov A."/>
            <person name="Wisecaver J."/>
            <person name="Long T.M."/>
            <person name="Aerts A.L."/>
            <person name="Barry K."/>
            <person name="Choi C."/>
            <person name="Clum A."/>
            <person name="Coughlan A.Y."/>
            <person name="Deshpande S."/>
            <person name="Douglass A.P."/>
            <person name="Hanson S.J."/>
            <person name="Klenk H.-P."/>
            <person name="Labutti K."/>
            <person name="Lapidus A."/>
            <person name="Lindquist E."/>
            <person name="Lipzen A."/>
            <person name="Meier-Kolthoff J.P."/>
            <person name="Ohm R.A."/>
            <person name="Otillar R.P."/>
            <person name="Pangilinan J."/>
            <person name="Peng Y."/>
            <person name="Rokas A."/>
            <person name="Rosa C.A."/>
            <person name="Scheuner C."/>
            <person name="Sibirny A.A."/>
            <person name="Slot J.C."/>
            <person name="Stielow J.B."/>
            <person name="Sun H."/>
            <person name="Kurtzman C.P."/>
            <person name="Blackwell M."/>
            <person name="Grigoriev I.V."/>
            <person name="Jeffries T.W."/>
        </authorList>
    </citation>
    <scope>NUCLEOTIDE SEQUENCE [LARGE SCALE GENOMIC DNA]</scope>
    <source>
        <strain evidence="7">NRRL Y-1933</strain>
    </source>
</reference>
<feature type="region of interest" description="Disordered" evidence="4">
    <location>
        <begin position="1"/>
        <end position="267"/>
    </location>
</feature>
<evidence type="ECO:0000256" key="3">
    <source>
        <dbReference type="ARBA" id="ARBA00023242"/>
    </source>
</evidence>
<dbReference type="Pfam" id="PF02854">
    <property type="entry name" value="MIF4G"/>
    <property type="match status" value="1"/>
</dbReference>